<dbReference type="EMBL" id="CAJVPV010049031">
    <property type="protein sequence ID" value="CAG8775418.1"/>
    <property type="molecule type" value="Genomic_DNA"/>
</dbReference>
<feature type="non-terminal residue" evidence="2">
    <location>
        <position position="244"/>
    </location>
</feature>
<dbReference type="InterPro" id="IPR058268">
    <property type="entry name" value="DUF7962"/>
</dbReference>
<evidence type="ECO:0000313" key="3">
    <source>
        <dbReference type="Proteomes" id="UP000789342"/>
    </source>
</evidence>
<organism evidence="2 3">
    <name type="scientific">Acaulospora morrowiae</name>
    <dbReference type="NCBI Taxonomy" id="94023"/>
    <lineage>
        <taxon>Eukaryota</taxon>
        <taxon>Fungi</taxon>
        <taxon>Fungi incertae sedis</taxon>
        <taxon>Mucoromycota</taxon>
        <taxon>Glomeromycotina</taxon>
        <taxon>Glomeromycetes</taxon>
        <taxon>Diversisporales</taxon>
        <taxon>Acaulosporaceae</taxon>
        <taxon>Acaulospora</taxon>
    </lineage>
</organism>
<evidence type="ECO:0000259" key="1">
    <source>
        <dbReference type="Pfam" id="PF25907"/>
    </source>
</evidence>
<dbReference type="InterPro" id="IPR036282">
    <property type="entry name" value="Glutathione-S-Trfase_C_sf"/>
</dbReference>
<keyword evidence="3" id="KW-1185">Reference proteome</keyword>
<gene>
    <name evidence="2" type="ORF">AMORRO_LOCUS16873</name>
</gene>
<accession>A0A9N9JEX8</accession>
<feature type="non-terminal residue" evidence="2">
    <location>
        <position position="1"/>
    </location>
</feature>
<dbReference type="Proteomes" id="UP000789342">
    <property type="component" value="Unassembled WGS sequence"/>
</dbReference>
<proteinExistence type="predicted"/>
<reference evidence="2" key="1">
    <citation type="submission" date="2021-06" db="EMBL/GenBank/DDBJ databases">
        <authorList>
            <person name="Kallberg Y."/>
            <person name="Tangrot J."/>
            <person name="Rosling A."/>
        </authorList>
    </citation>
    <scope>NUCLEOTIDE SEQUENCE</scope>
    <source>
        <strain evidence="2">CL551</strain>
    </source>
</reference>
<dbReference type="Gene3D" id="3.40.30.110">
    <property type="match status" value="1"/>
</dbReference>
<feature type="domain" description="DUF7962" evidence="1">
    <location>
        <begin position="51"/>
        <end position="155"/>
    </location>
</feature>
<dbReference type="SUPFAM" id="SSF47616">
    <property type="entry name" value="GST C-terminal domain-like"/>
    <property type="match status" value="1"/>
</dbReference>
<comment type="caution">
    <text evidence="2">The sequence shown here is derived from an EMBL/GenBank/DDBJ whole genome shotgun (WGS) entry which is preliminary data.</text>
</comment>
<dbReference type="Pfam" id="PF25907">
    <property type="entry name" value="DUF7962"/>
    <property type="match status" value="1"/>
</dbReference>
<dbReference type="AlphaFoldDB" id="A0A9N9JEX8"/>
<sequence>FPEPSLFPKRKGSDKCDTGLAMSMIMWTDKYFFPAIHRSVYTSINSSTPGIFTTPEFLSDRSSLFGQQVDLQKLKLDRPQVLDQIRSSFEWVEQQLNDGREWFLDTTTPGVADIQIAINLFFLGITRGASELSADKNYPKAYEWFGRFRKFIKENERPPANISAEEALEIAKKYKPLSARKAQLEDEKDLYRKVGDYVRIEPEDYGKVPVIGKIVSLGSSHVAVRPNDVDQTGIEVAVWFPRIG</sequence>
<evidence type="ECO:0000313" key="2">
    <source>
        <dbReference type="EMBL" id="CAG8775418.1"/>
    </source>
</evidence>
<dbReference type="OrthoDB" id="202840at2759"/>
<protein>
    <submittedName>
        <fullName evidence="2">3061_t:CDS:1</fullName>
    </submittedName>
</protein>
<name>A0A9N9JEX8_9GLOM</name>